<dbReference type="Gene3D" id="3.40.50.2300">
    <property type="match status" value="2"/>
</dbReference>
<dbReference type="GO" id="GO:0000976">
    <property type="term" value="F:transcription cis-regulatory region binding"/>
    <property type="evidence" value="ECO:0007669"/>
    <property type="project" value="TreeGrafter"/>
</dbReference>
<gene>
    <name evidence="6" type="ORF">EII38_06300</name>
</gene>
<name>A0A3P1VC89_9STRE</name>
<dbReference type="PANTHER" id="PTHR30146">
    <property type="entry name" value="LACI-RELATED TRANSCRIPTIONAL REPRESSOR"/>
    <property type="match status" value="1"/>
</dbReference>
<dbReference type="InterPro" id="IPR046335">
    <property type="entry name" value="LacI/GalR-like_sensor"/>
</dbReference>
<dbReference type="CDD" id="cd01392">
    <property type="entry name" value="HTH_LacI"/>
    <property type="match status" value="1"/>
</dbReference>
<proteinExistence type="predicted"/>
<dbReference type="SUPFAM" id="SSF53822">
    <property type="entry name" value="Periplasmic binding protein-like I"/>
    <property type="match status" value="1"/>
</dbReference>
<dbReference type="Proteomes" id="UP000281771">
    <property type="component" value="Unassembled WGS sequence"/>
</dbReference>
<sequence length="321" mass="35314">MVAKLTDVAALAGVSPTTVSRVINKKGYLSQKTIDKVNQAMRELGYRPNNLARSLQGKSAKLVGLIFPNISNVFYAELIESLEKEFFRHGYKTILCNSEHNSTKEKEYLEMLEANQVDGIISSSHNLGISDYNRVTAPIISFDRNLSPNIPVVSSDNFSGGVLAAETLVKNGCQNILMITGNDDSDSPTTRRRIGFSTVLPQATYINISSDFSPTRKKMEIKSLIEHFKPDGIFASDDMTALLIMKIANDLGISIPEQLKIIGYDGTSFIEHYVPNLTSIKQPISDIAKLMVDLLIQKINGKPTASLEYTLPISLLPGKSI</sequence>
<keyword evidence="4" id="KW-0804">Transcription</keyword>
<dbReference type="Pfam" id="PF13377">
    <property type="entry name" value="Peripla_BP_3"/>
    <property type="match status" value="1"/>
</dbReference>
<keyword evidence="2" id="KW-0805">Transcription regulation</keyword>
<organism evidence="6 7">
    <name type="scientific">Streptococcus minor</name>
    <dbReference type="NCBI Taxonomy" id="229549"/>
    <lineage>
        <taxon>Bacteria</taxon>
        <taxon>Bacillati</taxon>
        <taxon>Bacillota</taxon>
        <taxon>Bacilli</taxon>
        <taxon>Lactobacillales</taxon>
        <taxon>Streptococcaceae</taxon>
        <taxon>Streptococcus</taxon>
    </lineage>
</organism>
<dbReference type="CDD" id="cd06291">
    <property type="entry name" value="PBP1_Qymf-like"/>
    <property type="match status" value="1"/>
</dbReference>
<dbReference type="Pfam" id="PF00356">
    <property type="entry name" value="LacI"/>
    <property type="match status" value="1"/>
</dbReference>
<comment type="caution">
    <text evidence="6">The sequence shown here is derived from an EMBL/GenBank/DDBJ whole genome shotgun (WGS) entry which is preliminary data.</text>
</comment>
<evidence type="ECO:0000259" key="5">
    <source>
        <dbReference type="PROSITE" id="PS50932"/>
    </source>
</evidence>
<dbReference type="InterPro" id="IPR010982">
    <property type="entry name" value="Lambda_DNA-bd_dom_sf"/>
</dbReference>
<dbReference type="PROSITE" id="PS00356">
    <property type="entry name" value="HTH_LACI_1"/>
    <property type="match status" value="1"/>
</dbReference>
<keyword evidence="3" id="KW-0238">DNA-binding</keyword>
<dbReference type="InterPro" id="IPR000843">
    <property type="entry name" value="HTH_LacI"/>
</dbReference>
<dbReference type="InterPro" id="IPR028082">
    <property type="entry name" value="Peripla_BP_I"/>
</dbReference>
<dbReference type="Gene3D" id="1.10.260.40">
    <property type="entry name" value="lambda repressor-like DNA-binding domains"/>
    <property type="match status" value="1"/>
</dbReference>
<dbReference type="GO" id="GO:0003700">
    <property type="term" value="F:DNA-binding transcription factor activity"/>
    <property type="evidence" value="ECO:0007669"/>
    <property type="project" value="TreeGrafter"/>
</dbReference>
<evidence type="ECO:0000256" key="2">
    <source>
        <dbReference type="ARBA" id="ARBA00023015"/>
    </source>
</evidence>
<dbReference type="SMART" id="SM00354">
    <property type="entry name" value="HTH_LACI"/>
    <property type="match status" value="1"/>
</dbReference>
<dbReference type="STRING" id="1123309.GCA_000377005_00841"/>
<dbReference type="SUPFAM" id="SSF47413">
    <property type="entry name" value="lambda repressor-like DNA-binding domains"/>
    <property type="match status" value="1"/>
</dbReference>
<dbReference type="PROSITE" id="PS50932">
    <property type="entry name" value="HTH_LACI_2"/>
    <property type="match status" value="1"/>
</dbReference>
<keyword evidence="1" id="KW-0678">Repressor</keyword>
<dbReference type="RefSeq" id="WP_124776937.1">
    <property type="nucleotide sequence ID" value="NZ_RQZA01000004.1"/>
</dbReference>
<evidence type="ECO:0000256" key="1">
    <source>
        <dbReference type="ARBA" id="ARBA00022491"/>
    </source>
</evidence>
<evidence type="ECO:0000256" key="4">
    <source>
        <dbReference type="ARBA" id="ARBA00023163"/>
    </source>
</evidence>
<feature type="domain" description="HTH lacI-type" evidence="5">
    <location>
        <begin position="3"/>
        <end position="57"/>
    </location>
</feature>
<evidence type="ECO:0000313" key="6">
    <source>
        <dbReference type="EMBL" id="RRD31388.1"/>
    </source>
</evidence>
<dbReference type="AlphaFoldDB" id="A0A3P1VC89"/>
<evidence type="ECO:0000313" key="7">
    <source>
        <dbReference type="Proteomes" id="UP000281771"/>
    </source>
</evidence>
<keyword evidence="7" id="KW-1185">Reference proteome</keyword>
<dbReference type="EMBL" id="RQZA01000004">
    <property type="protein sequence ID" value="RRD31388.1"/>
    <property type="molecule type" value="Genomic_DNA"/>
</dbReference>
<evidence type="ECO:0000256" key="3">
    <source>
        <dbReference type="ARBA" id="ARBA00023125"/>
    </source>
</evidence>
<reference evidence="6 7" key="1">
    <citation type="submission" date="2018-11" db="EMBL/GenBank/DDBJ databases">
        <title>Genomes From Bacteria Associated with the Canine Oral Cavity: a Test Case for Automated Genome-Based Taxonomic Assignment.</title>
        <authorList>
            <person name="Coil D.A."/>
            <person name="Jospin G."/>
            <person name="Darling A.E."/>
            <person name="Wallis C."/>
            <person name="Davis I.J."/>
            <person name="Harris S."/>
            <person name="Eisen J.A."/>
            <person name="Holcombe L.J."/>
            <person name="O'Flynn C."/>
        </authorList>
    </citation>
    <scope>NUCLEOTIDE SEQUENCE [LARGE SCALE GENOMIC DNA]</scope>
    <source>
        <strain evidence="6 7">OH4621_COT-116</strain>
    </source>
</reference>
<accession>A0A3P1VC89</accession>
<dbReference type="PANTHER" id="PTHR30146:SF95">
    <property type="entry name" value="RIBOSE OPERON REPRESSOR"/>
    <property type="match status" value="1"/>
</dbReference>
<protein>
    <submittedName>
        <fullName evidence="6">LacI family transcriptional regulator</fullName>
    </submittedName>
</protein>